<keyword evidence="3" id="KW-1185">Reference proteome</keyword>
<feature type="transmembrane region" description="Helical" evidence="1">
    <location>
        <begin position="323"/>
        <end position="341"/>
    </location>
</feature>
<dbReference type="AlphaFoldDB" id="A0A6A5Q6C6"/>
<gene>
    <name evidence="2" type="ORF">BDU57DRAFT_109803</name>
</gene>
<feature type="transmembrane region" description="Helical" evidence="1">
    <location>
        <begin position="166"/>
        <end position="186"/>
    </location>
</feature>
<sequence>MTVSIKPLEYRAGCTTFAEWVTLFTLCLAPLIAHIISGTVPASHLAHGRPKWHDSICHYNPTSIVWRYAALVDRRLRAKNWSPNDLAASNAIFWTSRGWNGDESMVALATPYRVQCPESSHISIFSFTMLKTVIVTLQGVAALYSLTGSFKHADINNPAIAMGLDAIFFPLAILGLLRLCAAAWLAEDFSYMYTENVLQHSAKQNELLNEDGIPLIHTAEEYDPWLMTPPQSQGGFRTPNSSWISCVFRTFYLLLCFGVWIISFLSTIPLPGQQGVFSFTSFLVGIFYFVFLSVSNLTYVFYFLCGKTTTTIIPCISSTWYKVYTILLMAMILVLIIISAIETQRGPDGHYKSLTYPLALDCKAKSQWGIVSPSHNFSGVISSVTNSYDMAGSKIMGSPLFEAGNNTASSNESFWRFDFTGYCVGKLGGA</sequence>
<keyword evidence="1" id="KW-1133">Transmembrane helix</keyword>
<name>A0A6A5Q6C6_AMPQU</name>
<keyword evidence="1" id="KW-0472">Membrane</keyword>
<dbReference type="EMBL" id="ML979146">
    <property type="protein sequence ID" value="KAF1911089.1"/>
    <property type="molecule type" value="Genomic_DNA"/>
</dbReference>
<organism evidence="2 3">
    <name type="scientific">Ampelomyces quisqualis</name>
    <name type="common">Powdery mildew agent</name>
    <dbReference type="NCBI Taxonomy" id="50730"/>
    <lineage>
        <taxon>Eukaryota</taxon>
        <taxon>Fungi</taxon>
        <taxon>Dikarya</taxon>
        <taxon>Ascomycota</taxon>
        <taxon>Pezizomycotina</taxon>
        <taxon>Dothideomycetes</taxon>
        <taxon>Pleosporomycetidae</taxon>
        <taxon>Pleosporales</taxon>
        <taxon>Pleosporineae</taxon>
        <taxon>Phaeosphaeriaceae</taxon>
        <taxon>Ampelomyces</taxon>
    </lineage>
</organism>
<keyword evidence="1" id="KW-0812">Transmembrane</keyword>
<proteinExistence type="predicted"/>
<feature type="transmembrane region" description="Helical" evidence="1">
    <location>
        <begin position="20"/>
        <end position="42"/>
    </location>
</feature>
<dbReference type="Proteomes" id="UP000800096">
    <property type="component" value="Unassembled WGS sequence"/>
</dbReference>
<feature type="transmembrane region" description="Helical" evidence="1">
    <location>
        <begin position="122"/>
        <end position="146"/>
    </location>
</feature>
<protein>
    <submittedName>
        <fullName evidence="2">Uncharacterized protein</fullName>
    </submittedName>
</protein>
<feature type="transmembrane region" description="Helical" evidence="1">
    <location>
        <begin position="251"/>
        <end position="270"/>
    </location>
</feature>
<evidence type="ECO:0000313" key="3">
    <source>
        <dbReference type="Proteomes" id="UP000800096"/>
    </source>
</evidence>
<accession>A0A6A5Q6C6</accession>
<evidence type="ECO:0000313" key="2">
    <source>
        <dbReference type="EMBL" id="KAF1911089.1"/>
    </source>
</evidence>
<evidence type="ECO:0000256" key="1">
    <source>
        <dbReference type="SAM" id="Phobius"/>
    </source>
</evidence>
<feature type="transmembrane region" description="Helical" evidence="1">
    <location>
        <begin position="276"/>
        <end position="302"/>
    </location>
</feature>
<reference evidence="2" key="1">
    <citation type="journal article" date="2020" name="Stud. Mycol.">
        <title>101 Dothideomycetes genomes: a test case for predicting lifestyles and emergence of pathogens.</title>
        <authorList>
            <person name="Haridas S."/>
            <person name="Albert R."/>
            <person name="Binder M."/>
            <person name="Bloem J."/>
            <person name="Labutti K."/>
            <person name="Salamov A."/>
            <person name="Andreopoulos B."/>
            <person name="Baker S."/>
            <person name="Barry K."/>
            <person name="Bills G."/>
            <person name="Bluhm B."/>
            <person name="Cannon C."/>
            <person name="Castanera R."/>
            <person name="Culley D."/>
            <person name="Daum C."/>
            <person name="Ezra D."/>
            <person name="Gonzalez J."/>
            <person name="Henrissat B."/>
            <person name="Kuo A."/>
            <person name="Liang C."/>
            <person name="Lipzen A."/>
            <person name="Lutzoni F."/>
            <person name="Magnuson J."/>
            <person name="Mondo S."/>
            <person name="Nolan M."/>
            <person name="Ohm R."/>
            <person name="Pangilinan J."/>
            <person name="Park H.-J."/>
            <person name="Ramirez L."/>
            <person name="Alfaro M."/>
            <person name="Sun H."/>
            <person name="Tritt A."/>
            <person name="Yoshinaga Y."/>
            <person name="Zwiers L.-H."/>
            <person name="Turgeon B."/>
            <person name="Goodwin S."/>
            <person name="Spatafora J."/>
            <person name="Crous P."/>
            <person name="Grigoriev I."/>
        </authorList>
    </citation>
    <scope>NUCLEOTIDE SEQUENCE</scope>
    <source>
        <strain evidence="2">HMLAC05119</strain>
    </source>
</reference>
<dbReference type="OrthoDB" id="4586224at2759"/>